<feature type="compositionally biased region" description="Acidic residues" evidence="3">
    <location>
        <begin position="15"/>
        <end position="26"/>
    </location>
</feature>
<dbReference type="PANTHER" id="PTHR21689">
    <property type="entry name" value="LIN-9"/>
    <property type="match status" value="1"/>
</dbReference>
<evidence type="ECO:0000259" key="4">
    <source>
        <dbReference type="SMART" id="SM01135"/>
    </source>
</evidence>
<dbReference type="EMBL" id="KV784358">
    <property type="protein sequence ID" value="OEU16845.1"/>
    <property type="molecule type" value="Genomic_DNA"/>
</dbReference>
<name>A0A1E7FFM1_9STRA</name>
<comment type="subcellular location">
    <subcellularLocation>
        <location evidence="1">Nucleus</location>
    </subcellularLocation>
</comment>
<proteinExistence type="predicted"/>
<reference evidence="5 6" key="1">
    <citation type="submission" date="2016-09" db="EMBL/GenBank/DDBJ databases">
        <title>Extensive genetic diversity and differential bi-allelic expression allows diatom success in the polar Southern Ocean.</title>
        <authorList>
            <consortium name="DOE Joint Genome Institute"/>
            <person name="Mock T."/>
            <person name="Otillar R.P."/>
            <person name="Strauss J."/>
            <person name="Dupont C."/>
            <person name="Frickenhaus S."/>
            <person name="Maumus F."/>
            <person name="Mcmullan M."/>
            <person name="Sanges R."/>
            <person name="Schmutz J."/>
            <person name="Toseland A."/>
            <person name="Valas R."/>
            <person name="Veluchamy A."/>
            <person name="Ward B.J."/>
            <person name="Allen A."/>
            <person name="Barry K."/>
            <person name="Falciatore A."/>
            <person name="Ferrante M."/>
            <person name="Fortunato A.E."/>
            <person name="Gloeckner G."/>
            <person name="Gruber A."/>
            <person name="Hipkin R."/>
            <person name="Janech M."/>
            <person name="Kroth P."/>
            <person name="Leese F."/>
            <person name="Lindquist E."/>
            <person name="Lyon B.R."/>
            <person name="Martin J."/>
            <person name="Mayer C."/>
            <person name="Parker M."/>
            <person name="Quesneville H."/>
            <person name="Raymond J."/>
            <person name="Uhlig C."/>
            <person name="Valentin K.U."/>
            <person name="Worden A.Z."/>
            <person name="Armbrust E.V."/>
            <person name="Bowler C."/>
            <person name="Green B."/>
            <person name="Moulton V."/>
            <person name="Van Oosterhout C."/>
            <person name="Grigoriev I."/>
        </authorList>
    </citation>
    <scope>NUCLEOTIDE SEQUENCE [LARGE SCALE GENOMIC DNA]</scope>
    <source>
        <strain evidence="5 6">CCMP1102</strain>
    </source>
</reference>
<accession>A0A1E7FFM1</accession>
<dbReference type="InterPro" id="IPR010561">
    <property type="entry name" value="LIN-9/ALY1"/>
</dbReference>
<feature type="compositionally biased region" description="Basic and acidic residues" evidence="3">
    <location>
        <begin position="93"/>
        <end position="104"/>
    </location>
</feature>
<dbReference type="SMART" id="SM01135">
    <property type="entry name" value="DIRP"/>
    <property type="match status" value="1"/>
</dbReference>
<evidence type="ECO:0000313" key="6">
    <source>
        <dbReference type="Proteomes" id="UP000095751"/>
    </source>
</evidence>
<evidence type="ECO:0000256" key="1">
    <source>
        <dbReference type="ARBA" id="ARBA00004123"/>
    </source>
</evidence>
<dbReference type="KEGG" id="fcy:FRACYDRAFT_239438"/>
<dbReference type="GO" id="GO:0003677">
    <property type="term" value="F:DNA binding"/>
    <property type="evidence" value="ECO:0007669"/>
    <property type="project" value="TreeGrafter"/>
</dbReference>
<dbReference type="GO" id="GO:0006351">
    <property type="term" value="P:DNA-templated transcription"/>
    <property type="evidence" value="ECO:0007669"/>
    <property type="project" value="InterPro"/>
</dbReference>
<dbReference type="Proteomes" id="UP000095751">
    <property type="component" value="Unassembled WGS sequence"/>
</dbReference>
<feature type="compositionally biased region" description="Basic residues" evidence="3">
    <location>
        <begin position="139"/>
        <end position="148"/>
    </location>
</feature>
<feature type="domain" description="DIRP" evidence="4">
    <location>
        <begin position="475"/>
        <end position="571"/>
    </location>
</feature>
<gene>
    <name evidence="5" type="ORF">FRACYDRAFT_239438</name>
</gene>
<evidence type="ECO:0000256" key="3">
    <source>
        <dbReference type="SAM" id="MobiDB-lite"/>
    </source>
</evidence>
<dbReference type="GO" id="GO:0006357">
    <property type="term" value="P:regulation of transcription by RNA polymerase II"/>
    <property type="evidence" value="ECO:0007669"/>
    <property type="project" value="TreeGrafter"/>
</dbReference>
<keyword evidence="6" id="KW-1185">Reference proteome</keyword>
<feature type="compositionally biased region" description="Acidic residues" evidence="3">
    <location>
        <begin position="105"/>
        <end position="119"/>
    </location>
</feature>
<dbReference type="InParanoid" id="A0A1E7FFM1"/>
<feature type="region of interest" description="Disordered" evidence="3">
    <location>
        <begin position="1"/>
        <end position="153"/>
    </location>
</feature>
<sequence>MAEHQSAESSLMMGETDEEKSVESNEDMFSMHADMDQDLEDNNHNKNDNDNDNDNSDNEKDADNDNDDDNRNNNSDNEKDDDNQNRVRRSSRKIGDTNNKKTDDEHEDDDDENENENETDTNNKGTNDDEDDDDESKTQRKKIKKLPTKKNLNQPTLEAMEKYLKSGKFFDDSLEYEEVGAFASKIHRYTVERTRLRRGLIFQDGAIENGDDPNADINPIIITAEDAADELLYNQVYQREEFYAVATEFSKTMRRQERLDKETENFRILADVVGDLEKQSGAVSEGRSKKGNKLGTGSVSPLTIDGGAAAAEGDDDDDGDVGMMDAIPEEIVDVTPESFPSLESTGLTQIGSNNIYKGSTIAALATYMNSNQSNQKDDDDTMMVEKEKESSQQIASEYISLPPPIAKLGLEFRPQLLKLKEVSKTPRNIQQKQDKDVDAPKKKNYSDDLYVKNCKTLMNTLSNKHARNWAVHEFFYSDMDREWYQNDGFISELAKLGLPITSKTRLTKQEWSLVRCKLRSRPRLFSKRFIADQIKKRNRHRNLIRKLQQDPDITEFSPIPIGTVVTAYHKHGCTICQGRVLFHDLSNHNYLVQFDDEEFGCEICTASGGRTESIEREILVSLLAAIKEGFERKENILKALDSCSENPGVNASKHISWLLANLDRSNSTLQKALTHLQVLYGVTYENAKSEEDENVERMKLRNEYPDNKSCQELVASLTSMSEKVGELIFSDNDASDEKQKNESSKLQKDLAGSASLLVLANYLAESSSLESDKAAYSSTMDAVLKSSLDKYANICLAPTSETLLIGQKLENESQIENELKHLADAVGMLRAEVAIATDENRTFEHTLCMGNN</sequence>
<keyword evidence="2" id="KW-0539">Nucleus</keyword>
<dbReference type="Pfam" id="PF06584">
    <property type="entry name" value="DIRP"/>
    <property type="match status" value="1"/>
</dbReference>
<evidence type="ECO:0000313" key="5">
    <source>
        <dbReference type="EMBL" id="OEU16845.1"/>
    </source>
</evidence>
<dbReference type="AlphaFoldDB" id="A0A1E7FFM1"/>
<dbReference type="PANTHER" id="PTHR21689:SF2">
    <property type="entry name" value="PROTEIN LIN-9 HOMOLOG"/>
    <property type="match status" value="1"/>
</dbReference>
<dbReference type="GO" id="GO:0051726">
    <property type="term" value="P:regulation of cell cycle"/>
    <property type="evidence" value="ECO:0007669"/>
    <property type="project" value="TreeGrafter"/>
</dbReference>
<dbReference type="GO" id="GO:0017053">
    <property type="term" value="C:transcription repressor complex"/>
    <property type="evidence" value="ECO:0007669"/>
    <property type="project" value="InterPro"/>
</dbReference>
<protein>
    <recommendedName>
        <fullName evidence="4">DIRP domain-containing protein</fullName>
    </recommendedName>
</protein>
<evidence type="ECO:0000256" key="2">
    <source>
        <dbReference type="ARBA" id="ARBA00023242"/>
    </source>
</evidence>
<organism evidence="5 6">
    <name type="scientific">Fragilariopsis cylindrus CCMP1102</name>
    <dbReference type="NCBI Taxonomy" id="635003"/>
    <lineage>
        <taxon>Eukaryota</taxon>
        <taxon>Sar</taxon>
        <taxon>Stramenopiles</taxon>
        <taxon>Ochrophyta</taxon>
        <taxon>Bacillariophyta</taxon>
        <taxon>Bacillariophyceae</taxon>
        <taxon>Bacillariophycidae</taxon>
        <taxon>Bacillariales</taxon>
        <taxon>Bacillariaceae</taxon>
        <taxon>Fragilariopsis</taxon>
    </lineage>
</organism>
<feature type="region of interest" description="Disordered" evidence="3">
    <location>
        <begin position="280"/>
        <end position="319"/>
    </location>
</feature>
<dbReference type="OrthoDB" id="47645at2759"/>
<dbReference type="GO" id="GO:0005654">
    <property type="term" value="C:nucleoplasm"/>
    <property type="evidence" value="ECO:0007669"/>
    <property type="project" value="TreeGrafter"/>
</dbReference>
<dbReference type="InterPro" id="IPR033471">
    <property type="entry name" value="DIRP"/>
</dbReference>